<gene>
    <name evidence="7" type="ORF">AUK40_00960</name>
</gene>
<feature type="binding site" evidence="6">
    <location>
        <position position="63"/>
    </location>
    <ligand>
        <name>Ni(2+)</name>
        <dbReference type="ChEBI" id="CHEBI:49786"/>
    </ligand>
</feature>
<reference evidence="7 8" key="1">
    <citation type="journal article" date="2016" name="Environ. Microbiol.">
        <title>Genomic resolution of a cold subsurface aquifer community provides metabolic insights for novel microbes adapted to high CO concentrations.</title>
        <authorList>
            <person name="Probst A.J."/>
            <person name="Castelle C.J."/>
            <person name="Singh A."/>
            <person name="Brown C.T."/>
            <person name="Anantharaman K."/>
            <person name="Sharon I."/>
            <person name="Hug L.A."/>
            <person name="Burstein D."/>
            <person name="Emerson J.B."/>
            <person name="Thomas B.C."/>
            <person name="Banfield J.F."/>
        </authorList>
    </citation>
    <scope>NUCLEOTIDE SEQUENCE [LARGE SCALE GENOMIC DNA]</scope>
    <source>
        <strain evidence="7">CG2_30_54_11</strain>
    </source>
</reference>
<feature type="binding site" evidence="6">
    <location>
        <position position="424"/>
    </location>
    <ligand>
        <name>Ni(2+)</name>
        <dbReference type="ChEBI" id="CHEBI:49786"/>
    </ligand>
</feature>
<name>A0A1J5J643_9BACT</name>
<feature type="binding site" evidence="6">
    <location>
        <position position="430"/>
    </location>
    <ligand>
        <name>Mg(2+)</name>
        <dbReference type="ChEBI" id="CHEBI:18420"/>
    </ligand>
</feature>
<accession>A0A1J5J643</accession>
<comment type="caution">
    <text evidence="7">The sequence shown here is derived from an EMBL/GenBank/DDBJ whole genome shotgun (WGS) entry which is preliminary data.</text>
</comment>
<feature type="binding site" evidence="6">
    <location>
        <position position="427"/>
    </location>
    <ligand>
        <name>Fe cation</name>
        <dbReference type="ChEBI" id="CHEBI:24875"/>
    </ligand>
</feature>
<comment type="cofactor">
    <cofactor evidence="1 6">
        <name>Ni(2+)</name>
        <dbReference type="ChEBI" id="CHEBI:49786"/>
    </cofactor>
</comment>
<evidence type="ECO:0000256" key="3">
    <source>
        <dbReference type="ARBA" id="ARBA00022596"/>
    </source>
</evidence>
<dbReference type="EMBL" id="MNZT01000018">
    <property type="protein sequence ID" value="OIP98992.1"/>
    <property type="molecule type" value="Genomic_DNA"/>
</dbReference>
<feature type="binding site" evidence="6">
    <location>
        <position position="66"/>
    </location>
    <ligand>
        <name>Fe cation</name>
        <dbReference type="ChEBI" id="CHEBI:24875"/>
    </ligand>
</feature>
<protein>
    <recommendedName>
        <fullName evidence="9">Ni/Fe hydrogenase subunit alpha</fullName>
    </recommendedName>
</protein>
<dbReference type="PROSITE" id="PS00508">
    <property type="entry name" value="NI_HGENASE_L_2"/>
    <property type="match status" value="1"/>
</dbReference>
<evidence type="ECO:0000256" key="4">
    <source>
        <dbReference type="ARBA" id="ARBA00022723"/>
    </source>
</evidence>
<feature type="binding site" evidence="6">
    <location>
        <position position="44"/>
    </location>
    <ligand>
        <name>Mg(2+)</name>
        <dbReference type="ChEBI" id="CHEBI:18420"/>
    </ligand>
</feature>
<keyword evidence="4 6" id="KW-0479">Metal-binding</keyword>
<evidence type="ECO:0000256" key="5">
    <source>
        <dbReference type="ARBA" id="ARBA00023002"/>
    </source>
</evidence>
<feature type="binding site" evidence="6">
    <location>
        <position position="66"/>
    </location>
    <ligand>
        <name>Ni(2+)</name>
        <dbReference type="ChEBI" id="CHEBI:49786"/>
    </ligand>
</feature>
<dbReference type="InterPro" id="IPR001501">
    <property type="entry name" value="Ni-dep_hyd_lsu"/>
</dbReference>
<dbReference type="AlphaFoldDB" id="A0A1J5J643"/>
<dbReference type="PANTHER" id="PTHR43600:SF2">
    <property type="entry name" value="F420-NON-REDUCING HYDROGENASE VHU SUBUNIT A"/>
    <property type="match status" value="1"/>
</dbReference>
<dbReference type="GO" id="GO:0008901">
    <property type="term" value="F:ferredoxin hydrogenase activity"/>
    <property type="evidence" value="ECO:0007669"/>
    <property type="project" value="InterPro"/>
</dbReference>
<dbReference type="GO" id="GO:0016151">
    <property type="term" value="F:nickel cation binding"/>
    <property type="evidence" value="ECO:0007669"/>
    <property type="project" value="InterPro"/>
</dbReference>
<organism evidence="7 8">
    <name type="scientific">Candidatus Wirthbacteria bacterium CG2_30_54_11</name>
    <dbReference type="NCBI Taxonomy" id="1817892"/>
    <lineage>
        <taxon>Bacteria</taxon>
        <taxon>Candidatus Wirthbacteria</taxon>
    </lineage>
</organism>
<comment type="similarity">
    <text evidence="2">Belongs to the [NiFe]/[NiFeSe] hydrogenase large subunit family.</text>
</comment>
<evidence type="ECO:0000256" key="2">
    <source>
        <dbReference type="ARBA" id="ARBA00009292"/>
    </source>
</evidence>
<dbReference type="SUPFAM" id="SSF56762">
    <property type="entry name" value="HydB/Nqo4-like"/>
    <property type="match status" value="1"/>
</dbReference>
<keyword evidence="6" id="KW-0460">Magnesium</keyword>
<evidence type="ECO:0000313" key="8">
    <source>
        <dbReference type="Proteomes" id="UP000183245"/>
    </source>
</evidence>
<keyword evidence="5" id="KW-0560">Oxidoreductase</keyword>
<sequence>MTDIAINVHHLTRVEGHGNIVVNVKDGRVEKCEWRVPEAPRFFEAMIRGRHYSEVSRITSRICGICAVGHTLSSVRATENALGMTMTEQSVLLRNLLKHGENADSHLLHIYFLVAPDLVGAKSVFPLASTHPDVVKRALRMKKISSDWAGLVGGRSTHPTRVVAGGFASIPTVKQLEALKQELVGTLLPDAMATYELLKSLASNIPTFSRPTEYVALVKDGEYPVYDGDIGCLLPDGQRESYDVDDYLEVAQEWVSPLSTAKHAKHKLDSYMAGALARVNLNYQYLHPEAKRVAEGLGFKAPVYLPYYNTVAQFIEVVHATYTAVELIDRLINTGLRDEPPVKPTRYGKGAGATEVPRGILFHEYEYDHDGMCLGGNCIIPTNQNHANIQLDFDKLVPELLTAGKTEKEMELALEMLVRAYDPCISCSTHYLDVSFKG</sequence>
<evidence type="ECO:0008006" key="9">
    <source>
        <dbReference type="Google" id="ProtNLM"/>
    </source>
</evidence>
<comment type="cofactor">
    <cofactor evidence="6">
        <name>Fe cation</name>
        <dbReference type="ChEBI" id="CHEBI:24875"/>
    </cofactor>
</comment>
<dbReference type="PANTHER" id="PTHR43600">
    <property type="entry name" value="COENZYME F420 HYDROGENASE, SUBUNIT ALPHA"/>
    <property type="match status" value="1"/>
</dbReference>
<keyword evidence="6" id="KW-0408">Iron</keyword>
<evidence type="ECO:0000313" key="7">
    <source>
        <dbReference type="EMBL" id="OIP98992.1"/>
    </source>
</evidence>
<dbReference type="Gene3D" id="1.10.645.10">
    <property type="entry name" value="Cytochrome-c3 Hydrogenase, chain B"/>
    <property type="match status" value="1"/>
</dbReference>
<dbReference type="InterPro" id="IPR029014">
    <property type="entry name" value="NiFe-Hase_large"/>
</dbReference>
<evidence type="ECO:0000256" key="6">
    <source>
        <dbReference type="PIRSR" id="PIRSR601501-1"/>
    </source>
</evidence>
<evidence type="ECO:0000256" key="1">
    <source>
        <dbReference type="ARBA" id="ARBA00001967"/>
    </source>
</evidence>
<dbReference type="STRING" id="1817892.AUK40_00960"/>
<dbReference type="Pfam" id="PF00374">
    <property type="entry name" value="NiFeSe_Hases"/>
    <property type="match status" value="2"/>
</dbReference>
<dbReference type="Proteomes" id="UP000183245">
    <property type="component" value="Unassembled WGS sequence"/>
</dbReference>
<dbReference type="InterPro" id="IPR018194">
    <property type="entry name" value="Ni-dep_hyd_lsu_Ni_BS"/>
</dbReference>
<keyword evidence="3 6" id="KW-0533">Nickel</keyword>
<proteinExistence type="inferred from homology"/>